<organism evidence="1 2">
    <name type="scientific">Candidatus Contendobacter odensis Run_B_J11</name>
    <dbReference type="NCBI Taxonomy" id="1400861"/>
    <lineage>
        <taxon>Bacteria</taxon>
        <taxon>Pseudomonadati</taxon>
        <taxon>Pseudomonadota</taxon>
        <taxon>Gammaproteobacteria</taxon>
        <taxon>Candidatus Competibacteraceae</taxon>
        <taxon>Candidatus Contendibacter</taxon>
    </lineage>
</organism>
<protein>
    <submittedName>
        <fullName evidence="1">Uncharacterized protein</fullName>
    </submittedName>
</protein>
<evidence type="ECO:0000313" key="1">
    <source>
        <dbReference type="EMBL" id="CDH45920.1"/>
    </source>
</evidence>
<dbReference type="EMBL" id="CBTK010000223">
    <property type="protein sequence ID" value="CDH45920.1"/>
    <property type="molecule type" value="Genomic_DNA"/>
</dbReference>
<accession>A0A7U7J4R3</accession>
<comment type="caution">
    <text evidence="1">The sequence shown here is derived from an EMBL/GenBank/DDBJ whole genome shotgun (WGS) entry which is preliminary data.</text>
</comment>
<name>A0A7U7J4R3_9GAMM</name>
<gene>
    <name evidence="1" type="ORF">BN874_30052</name>
</gene>
<dbReference type="Proteomes" id="UP000019184">
    <property type="component" value="Unassembled WGS sequence"/>
</dbReference>
<keyword evidence="2" id="KW-1185">Reference proteome</keyword>
<dbReference type="AlphaFoldDB" id="A0A7U7J4R3"/>
<reference evidence="1 2" key="1">
    <citation type="journal article" date="2014" name="ISME J.">
        <title>Candidatus Competibacter-lineage genomes retrieved from metagenomes reveal functional metabolic diversity.</title>
        <authorList>
            <person name="McIlroy S.J."/>
            <person name="Albertsen M."/>
            <person name="Andresen E.K."/>
            <person name="Saunders A.M."/>
            <person name="Kristiansen R."/>
            <person name="Stokholm-Bjerregaard M."/>
            <person name="Nielsen K.L."/>
            <person name="Nielsen P.H."/>
        </authorList>
    </citation>
    <scope>NUCLEOTIDE SEQUENCE [LARGE SCALE GENOMIC DNA]</scope>
    <source>
        <strain evidence="1 2">Run_B_J11</strain>
    </source>
</reference>
<sequence length="46" mass="5578">MSNINELLQGFQRFQVKSFEPNREAGMPHFRAFNRYRYLMVPKTVE</sequence>
<evidence type="ECO:0000313" key="2">
    <source>
        <dbReference type="Proteomes" id="UP000019184"/>
    </source>
</evidence>
<proteinExistence type="predicted"/>